<evidence type="ECO:0000313" key="1">
    <source>
        <dbReference type="EMBL" id="ACU24643.1"/>
    </source>
</evidence>
<dbReference type="AlphaFoldDB" id="C6TP00"/>
<name>C6TP00_SOYBN</name>
<proteinExistence type="evidence at transcript level"/>
<sequence>MFCVALYFRQQVSTSNGIIQENQLENLYNKRKFLMYKFASPNLVSVSISMIYNSFKREVTFRNSSS</sequence>
<accession>C6TP00</accession>
<reference evidence="1" key="1">
    <citation type="submission" date="2009-08" db="EMBL/GenBank/DDBJ databases">
        <authorList>
            <person name="Cheung F."/>
            <person name="Xiao Y."/>
            <person name="Chan A."/>
            <person name="Moskal W."/>
            <person name="Town C.D."/>
        </authorList>
    </citation>
    <scope>NUCLEOTIDE SEQUENCE</scope>
</reference>
<protein>
    <submittedName>
        <fullName evidence="1">Uncharacterized protein</fullName>
    </submittedName>
</protein>
<dbReference type="EMBL" id="BT099486">
    <property type="protein sequence ID" value="ACU24643.1"/>
    <property type="molecule type" value="mRNA"/>
</dbReference>
<organism evidence="1">
    <name type="scientific">Glycine max</name>
    <name type="common">Soybean</name>
    <name type="synonym">Glycine hispida</name>
    <dbReference type="NCBI Taxonomy" id="3847"/>
    <lineage>
        <taxon>Eukaryota</taxon>
        <taxon>Viridiplantae</taxon>
        <taxon>Streptophyta</taxon>
        <taxon>Embryophyta</taxon>
        <taxon>Tracheophyta</taxon>
        <taxon>Spermatophyta</taxon>
        <taxon>Magnoliopsida</taxon>
        <taxon>eudicotyledons</taxon>
        <taxon>Gunneridae</taxon>
        <taxon>Pentapetalae</taxon>
        <taxon>rosids</taxon>
        <taxon>fabids</taxon>
        <taxon>Fabales</taxon>
        <taxon>Fabaceae</taxon>
        <taxon>Papilionoideae</taxon>
        <taxon>50 kb inversion clade</taxon>
        <taxon>NPAAA clade</taxon>
        <taxon>indigoferoid/millettioid clade</taxon>
        <taxon>Phaseoleae</taxon>
        <taxon>Glycine</taxon>
        <taxon>Glycine subgen. Soja</taxon>
    </lineage>
</organism>